<name>A0AAD7G956_MYCRO</name>
<proteinExistence type="predicted"/>
<dbReference type="EMBL" id="JARKIE010000129">
    <property type="protein sequence ID" value="KAJ7679652.1"/>
    <property type="molecule type" value="Genomic_DNA"/>
</dbReference>
<accession>A0AAD7G956</accession>
<reference evidence="1" key="1">
    <citation type="submission" date="2023-03" db="EMBL/GenBank/DDBJ databases">
        <title>Massive genome expansion in bonnet fungi (Mycena s.s.) driven by repeated elements and novel gene families across ecological guilds.</title>
        <authorList>
            <consortium name="Lawrence Berkeley National Laboratory"/>
            <person name="Harder C.B."/>
            <person name="Miyauchi S."/>
            <person name="Viragh M."/>
            <person name="Kuo A."/>
            <person name="Thoen E."/>
            <person name="Andreopoulos B."/>
            <person name="Lu D."/>
            <person name="Skrede I."/>
            <person name="Drula E."/>
            <person name="Henrissat B."/>
            <person name="Morin E."/>
            <person name="Kohler A."/>
            <person name="Barry K."/>
            <person name="LaButti K."/>
            <person name="Morin E."/>
            <person name="Salamov A."/>
            <person name="Lipzen A."/>
            <person name="Mereny Z."/>
            <person name="Hegedus B."/>
            <person name="Baldrian P."/>
            <person name="Stursova M."/>
            <person name="Weitz H."/>
            <person name="Taylor A."/>
            <person name="Grigoriev I.V."/>
            <person name="Nagy L.G."/>
            <person name="Martin F."/>
            <person name="Kauserud H."/>
        </authorList>
    </citation>
    <scope>NUCLEOTIDE SEQUENCE</scope>
    <source>
        <strain evidence="1">CBHHK067</strain>
    </source>
</reference>
<organism evidence="1 2">
    <name type="scientific">Mycena rosella</name>
    <name type="common">Pink bonnet</name>
    <name type="synonym">Agaricus rosellus</name>
    <dbReference type="NCBI Taxonomy" id="1033263"/>
    <lineage>
        <taxon>Eukaryota</taxon>
        <taxon>Fungi</taxon>
        <taxon>Dikarya</taxon>
        <taxon>Basidiomycota</taxon>
        <taxon>Agaricomycotina</taxon>
        <taxon>Agaricomycetes</taxon>
        <taxon>Agaricomycetidae</taxon>
        <taxon>Agaricales</taxon>
        <taxon>Marasmiineae</taxon>
        <taxon>Mycenaceae</taxon>
        <taxon>Mycena</taxon>
    </lineage>
</organism>
<sequence length="139" mass="15767">VGEPYPCGFCGHSGRAECAVPMKPKGEIFEIKSNCKYSLTFQYKKSNEGSGTTPSLPIICSLCPKPDVPRYPTYPGIWRYNMPQHLRDFHPKASPLQPEGDPLPFKLWQNVRVDKAEEMALGIPEFLIPHLSDLRHHYV</sequence>
<feature type="non-terminal residue" evidence="1">
    <location>
        <position position="1"/>
    </location>
</feature>
<protein>
    <submittedName>
        <fullName evidence="1">Uncharacterized protein</fullName>
    </submittedName>
</protein>
<dbReference type="AlphaFoldDB" id="A0AAD7G956"/>
<keyword evidence="2" id="KW-1185">Reference proteome</keyword>
<evidence type="ECO:0000313" key="2">
    <source>
        <dbReference type="Proteomes" id="UP001221757"/>
    </source>
</evidence>
<gene>
    <name evidence="1" type="ORF">B0H17DRAFT_943975</name>
</gene>
<evidence type="ECO:0000313" key="1">
    <source>
        <dbReference type="EMBL" id="KAJ7679652.1"/>
    </source>
</evidence>
<dbReference type="Proteomes" id="UP001221757">
    <property type="component" value="Unassembled WGS sequence"/>
</dbReference>
<comment type="caution">
    <text evidence="1">The sequence shown here is derived from an EMBL/GenBank/DDBJ whole genome shotgun (WGS) entry which is preliminary data.</text>
</comment>